<dbReference type="InterPro" id="IPR036768">
    <property type="entry name" value="PolIII_chi_sf"/>
</dbReference>
<reference evidence="1 2" key="1">
    <citation type="submission" date="2011-05" db="EMBL/GenBank/DDBJ databases">
        <authorList>
            <person name="Muzny D."/>
            <person name="Qin X."/>
            <person name="Deng J."/>
            <person name="Jiang H."/>
            <person name="Liu Y."/>
            <person name="Qu J."/>
            <person name="Song X.-Z."/>
            <person name="Zhang L."/>
            <person name="Thornton R."/>
            <person name="Coyle M."/>
            <person name="Francisco L."/>
            <person name="Jackson L."/>
            <person name="Javaid M."/>
            <person name="Korchina V."/>
            <person name="Kovar C."/>
            <person name="Mata R."/>
            <person name="Mathew T."/>
            <person name="Ngo R."/>
            <person name="Nguyen L."/>
            <person name="Nguyen N."/>
            <person name="Okwuonu G."/>
            <person name="Ongeri F."/>
            <person name="Pham C."/>
            <person name="Simmons D."/>
            <person name="Wilczek-Boney K."/>
            <person name="Hale W."/>
            <person name="Jakkamsetti A."/>
            <person name="Pham P."/>
            <person name="Ruth R."/>
            <person name="San Lucas F."/>
            <person name="Warren J."/>
            <person name="Zhang J."/>
            <person name="Zhao Z."/>
            <person name="Zhou C."/>
            <person name="Zhu D."/>
            <person name="Lee S."/>
            <person name="Bess C."/>
            <person name="Blankenburg K."/>
            <person name="Forbes L."/>
            <person name="Fu Q."/>
            <person name="Gubbala S."/>
            <person name="Hirani K."/>
            <person name="Jayaseelan J.C."/>
            <person name="Lara F."/>
            <person name="Munidasa M."/>
            <person name="Palculict T."/>
            <person name="Patil S."/>
            <person name="Pu L.-L."/>
            <person name="Saada N."/>
            <person name="Tang L."/>
            <person name="Weissenberger G."/>
            <person name="Zhu Y."/>
            <person name="Hemphill L."/>
            <person name="Shang Y."/>
            <person name="Youmans B."/>
            <person name="Ayvaz T."/>
            <person name="Ross M."/>
            <person name="Santibanez J."/>
            <person name="Aqrawi P."/>
            <person name="Gross S."/>
            <person name="Joshi V."/>
            <person name="Fowler G."/>
            <person name="Nazareth L."/>
            <person name="Reid J."/>
            <person name="Worley K."/>
            <person name="Petrosino J."/>
            <person name="Highlander S."/>
            <person name="Gibbs R."/>
        </authorList>
    </citation>
    <scope>NUCLEOTIDE SEQUENCE [LARGE SCALE GENOMIC DNA]</scope>
    <source>
        <strain evidence="1 2">871</strain>
    </source>
</reference>
<dbReference type="Gene3D" id="3.40.50.10110">
    <property type="entry name" value="DNA polymerase III subunit chi"/>
    <property type="match status" value="1"/>
</dbReference>
<dbReference type="EMBL" id="AGAY01000021">
    <property type="protein sequence ID" value="EGY53213.1"/>
    <property type="molecule type" value="Genomic_DNA"/>
</dbReference>
<keyword evidence="1" id="KW-0548">Nucleotidyltransferase</keyword>
<accession>G4CG44</accession>
<keyword evidence="1" id="KW-0239">DNA-directed DNA polymerase</keyword>
<gene>
    <name evidence="1" type="primary">holC</name>
    <name evidence="1" type="ORF">HMPREF9371_0583</name>
</gene>
<name>G4CG44_9NEIS</name>
<dbReference type="GO" id="GO:0003887">
    <property type="term" value="F:DNA-directed DNA polymerase activity"/>
    <property type="evidence" value="ECO:0007669"/>
    <property type="project" value="UniProtKB-KW"/>
</dbReference>
<dbReference type="Pfam" id="PF04364">
    <property type="entry name" value="DNA_pol3_chi"/>
    <property type="match status" value="1"/>
</dbReference>
<keyword evidence="1" id="KW-0808">Transferase</keyword>
<dbReference type="PANTHER" id="PTHR38767:SF1">
    <property type="entry name" value="DNA POLYMERASE III SUBUNIT CHI"/>
    <property type="match status" value="1"/>
</dbReference>
<dbReference type="PANTHER" id="PTHR38767">
    <property type="entry name" value="DNA POLYMERASE III SUBUNIT CHI"/>
    <property type="match status" value="1"/>
</dbReference>
<dbReference type="SUPFAM" id="SSF102400">
    <property type="entry name" value="DNA polymerase III chi subunit"/>
    <property type="match status" value="1"/>
</dbReference>
<dbReference type="STRING" id="1032488.HMPREF9371_0583"/>
<comment type="caution">
    <text evidence="1">The sequence shown here is derived from an EMBL/GenBank/DDBJ whole genome shotgun (WGS) entry which is preliminary data.</text>
</comment>
<evidence type="ECO:0000313" key="1">
    <source>
        <dbReference type="EMBL" id="EGY53213.1"/>
    </source>
</evidence>
<dbReference type="PATRIC" id="fig|1032488.3.peg.533"/>
<dbReference type="Proteomes" id="UP000003019">
    <property type="component" value="Unassembled WGS sequence"/>
</dbReference>
<proteinExistence type="predicted"/>
<evidence type="ECO:0000313" key="2">
    <source>
        <dbReference type="Proteomes" id="UP000003019"/>
    </source>
</evidence>
<dbReference type="GO" id="GO:0006260">
    <property type="term" value="P:DNA replication"/>
    <property type="evidence" value="ECO:0007669"/>
    <property type="project" value="InterPro"/>
</dbReference>
<dbReference type="AlphaFoldDB" id="G4CG44"/>
<dbReference type="InterPro" id="IPR007459">
    <property type="entry name" value="DNA_pol3_chi"/>
</dbReference>
<dbReference type="EC" id="2.7.7.7" evidence="1"/>
<sequence>MTAVTFYTHVSNIEHFACRLSKRALEAGSRVLLWSDDDQQIERLDQTLWTFEPESFLPHQIWPASSPLPADTRLLLAGDAELPALPPGWTVLNLSPDFWSQAPAPPARILEIIGTQAHELSVARQRFAHYQRHGFTLSHHDMQGKA</sequence>
<dbReference type="RefSeq" id="WP_009118277.1">
    <property type="nucleotide sequence ID" value="NZ_JH164926.1"/>
</dbReference>
<dbReference type="GO" id="GO:0003677">
    <property type="term" value="F:DNA binding"/>
    <property type="evidence" value="ECO:0007669"/>
    <property type="project" value="InterPro"/>
</dbReference>
<organism evidence="1 2">
    <name type="scientific">Neisseria shayeganii 871</name>
    <dbReference type="NCBI Taxonomy" id="1032488"/>
    <lineage>
        <taxon>Bacteria</taxon>
        <taxon>Pseudomonadati</taxon>
        <taxon>Pseudomonadota</taxon>
        <taxon>Betaproteobacteria</taxon>
        <taxon>Neisseriales</taxon>
        <taxon>Neisseriaceae</taxon>
        <taxon>Neisseria</taxon>
    </lineage>
</organism>
<dbReference type="OrthoDB" id="5297568at2"/>
<keyword evidence="2" id="KW-1185">Reference proteome</keyword>
<dbReference type="GO" id="GO:0032298">
    <property type="term" value="P:positive regulation of DNA-templated DNA replication initiation"/>
    <property type="evidence" value="ECO:0007669"/>
    <property type="project" value="TreeGrafter"/>
</dbReference>
<dbReference type="HOGENOM" id="CLU_131584_2_0_4"/>
<protein>
    <submittedName>
        <fullName evidence="1">DNA-directed DNA polymerase III chi subunit</fullName>
        <ecNumber evidence="1">2.7.7.7</ecNumber>
    </submittedName>
</protein>